<dbReference type="GO" id="GO:0006644">
    <property type="term" value="P:phospholipid metabolic process"/>
    <property type="evidence" value="ECO:0007669"/>
    <property type="project" value="TreeGrafter"/>
</dbReference>
<dbReference type="GO" id="GO:0005886">
    <property type="term" value="C:plasma membrane"/>
    <property type="evidence" value="ECO:0007669"/>
    <property type="project" value="TreeGrafter"/>
</dbReference>
<name>A0A1C3UF63_9HYPH</name>
<dbReference type="InterPro" id="IPR032160">
    <property type="entry name" value="DUF4996"/>
</dbReference>
<sequence>MQASTARKGRIMNYIDYIADPARDCAIVVHRGIWRAAPENSLLSIERAISAGYDVVEIDVRRSNDGELFLLHDDTLERMAGRDQEPEALTLQQLSSLSLRDRDGGEANPMTEEKLPSLKDVFDLTRGRIFIHLDVKRRHMIPDVIACARAMGVDQQVDFWGDLKTGEDLAWIRANVSAQAVPFMAKTRLEAPDVGSQLDLLFQLNPFLCEIYFDRLEQVAERQALFRKAGIALWVNTLDSVSCAGFTDSTALKDPEAIWGRLIDAGISAIQTDEAAALRAYLDSRRAS</sequence>
<dbReference type="InterPro" id="IPR030395">
    <property type="entry name" value="GP_PDE_dom"/>
</dbReference>
<dbReference type="GO" id="GO:0070291">
    <property type="term" value="P:N-acylethanolamine metabolic process"/>
    <property type="evidence" value="ECO:0007669"/>
    <property type="project" value="TreeGrafter"/>
</dbReference>
<evidence type="ECO:0000313" key="3">
    <source>
        <dbReference type="Proteomes" id="UP000199435"/>
    </source>
</evidence>
<organism evidence="2 3">
    <name type="scientific">Rhizobium miluonense</name>
    <dbReference type="NCBI Taxonomy" id="411945"/>
    <lineage>
        <taxon>Bacteria</taxon>
        <taxon>Pseudomonadati</taxon>
        <taxon>Pseudomonadota</taxon>
        <taxon>Alphaproteobacteria</taxon>
        <taxon>Hyphomicrobiales</taxon>
        <taxon>Rhizobiaceae</taxon>
        <taxon>Rhizobium/Agrobacterium group</taxon>
        <taxon>Rhizobium</taxon>
    </lineage>
</organism>
<reference evidence="3" key="1">
    <citation type="submission" date="2016-08" db="EMBL/GenBank/DDBJ databases">
        <authorList>
            <person name="Varghese N."/>
            <person name="Submissions Spin"/>
        </authorList>
    </citation>
    <scope>NUCLEOTIDE SEQUENCE [LARGE SCALE GENOMIC DNA]</scope>
    <source>
        <strain evidence="3">HAMBI 2971</strain>
    </source>
</reference>
<gene>
    <name evidence="2" type="ORF">GA0061102_1003143</name>
</gene>
<dbReference type="EMBL" id="FMAH01000003">
    <property type="protein sequence ID" value="SCB14088.1"/>
    <property type="molecule type" value="Genomic_DNA"/>
</dbReference>
<dbReference type="PANTHER" id="PTHR46320:SF1">
    <property type="entry name" value="GLYCEROPHOSPHODIESTER PHOSPHODIESTERASE 1"/>
    <property type="match status" value="1"/>
</dbReference>
<keyword evidence="3" id="KW-1185">Reference proteome</keyword>
<dbReference type="STRING" id="411945.GA0061102_1003143"/>
<evidence type="ECO:0000313" key="2">
    <source>
        <dbReference type="EMBL" id="SCB14088.1"/>
    </source>
</evidence>
<dbReference type="GO" id="GO:0006580">
    <property type="term" value="P:ethanolamine metabolic process"/>
    <property type="evidence" value="ECO:0007669"/>
    <property type="project" value="TreeGrafter"/>
</dbReference>
<dbReference type="Gene3D" id="3.20.20.190">
    <property type="entry name" value="Phosphatidylinositol (PI) phosphodiesterase"/>
    <property type="match status" value="1"/>
</dbReference>
<accession>A0A1C3UF63</accession>
<evidence type="ECO:0000259" key="1">
    <source>
        <dbReference type="PROSITE" id="PS51704"/>
    </source>
</evidence>
<dbReference type="InterPro" id="IPR017946">
    <property type="entry name" value="PLC-like_Pdiesterase_TIM-brl"/>
</dbReference>
<dbReference type="CDD" id="cd08566">
    <property type="entry name" value="GDPD_AtGDE_like"/>
    <property type="match status" value="1"/>
</dbReference>
<dbReference type="SUPFAM" id="SSF51695">
    <property type="entry name" value="PLC-like phosphodiesterases"/>
    <property type="match status" value="1"/>
</dbReference>
<dbReference type="PROSITE" id="PS51704">
    <property type="entry name" value="GP_PDE"/>
    <property type="match status" value="1"/>
</dbReference>
<dbReference type="RefSeq" id="WP_342588025.1">
    <property type="nucleotide sequence ID" value="NZ_FMAH01000003.1"/>
</dbReference>
<feature type="domain" description="GP-PDE" evidence="1">
    <location>
        <begin position="25"/>
        <end position="288"/>
    </location>
</feature>
<protein>
    <submittedName>
        <fullName evidence="2">Glycerophosphoryl diester phosphodiesterase</fullName>
    </submittedName>
</protein>
<proteinExistence type="predicted"/>
<dbReference type="Proteomes" id="UP000199435">
    <property type="component" value="Unassembled WGS sequence"/>
</dbReference>
<dbReference type="GO" id="GO:0008889">
    <property type="term" value="F:glycerophosphodiester phosphodiesterase activity"/>
    <property type="evidence" value="ECO:0007669"/>
    <property type="project" value="TreeGrafter"/>
</dbReference>
<dbReference type="Pfam" id="PF03009">
    <property type="entry name" value="GDPD"/>
    <property type="match status" value="1"/>
</dbReference>
<dbReference type="PANTHER" id="PTHR46320">
    <property type="entry name" value="GLYCEROPHOSPHODIESTER PHOSPHODIESTERASE 1"/>
    <property type="match status" value="1"/>
</dbReference>
<dbReference type="AlphaFoldDB" id="A0A1C3UF63"/>
<dbReference type="Pfam" id="PF16387">
    <property type="entry name" value="DUF4996"/>
    <property type="match status" value="1"/>
</dbReference>